<dbReference type="GO" id="GO:0003677">
    <property type="term" value="F:DNA binding"/>
    <property type="evidence" value="ECO:0007669"/>
    <property type="project" value="InterPro"/>
</dbReference>
<evidence type="ECO:0000256" key="3">
    <source>
        <dbReference type="PIRNR" id="PIRNR033490"/>
    </source>
</evidence>
<gene>
    <name evidence="4" type="primary">mazF9_1</name>
    <name evidence="4" type="ORF">MSj_03435</name>
</gene>
<dbReference type="SUPFAM" id="SSF50118">
    <property type="entry name" value="Cell growth inhibitor/plasmid maintenance toxic component"/>
    <property type="match status" value="1"/>
</dbReference>
<comment type="caution">
    <text evidence="4">The sequence shown here is derived from an EMBL/GenBank/DDBJ whole genome shotgun (WGS) entry which is preliminary data.</text>
</comment>
<dbReference type="PANTHER" id="PTHR33988">
    <property type="entry name" value="ENDORIBONUCLEASE MAZF-RELATED"/>
    <property type="match status" value="1"/>
</dbReference>
<dbReference type="AlphaFoldDB" id="A0A2Z6UQY1"/>
<dbReference type="Pfam" id="PF02452">
    <property type="entry name" value="PemK_toxin"/>
    <property type="match status" value="1"/>
</dbReference>
<evidence type="ECO:0000256" key="1">
    <source>
        <dbReference type="ARBA" id="ARBA00007521"/>
    </source>
</evidence>
<evidence type="ECO:0000313" key="4">
    <source>
        <dbReference type="EMBL" id="GBL11925.1"/>
    </source>
</evidence>
<reference evidence="4 5" key="1">
    <citation type="journal article" date="2018" name="Front. Microbiol.">
        <title>Adaptation of the Freshwater Bloom-Forming Cyanobacterium Microcystis aeruginosa to Brackish Water Is Driven by Recent Horizontal Transfer of Sucrose Genes.</title>
        <authorList>
            <person name="Tanabe Y."/>
            <person name="Hodoki Y."/>
            <person name="Sano T."/>
            <person name="Tada K."/>
            <person name="Watanabe M.M."/>
        </authorList>
    </citation>
    <scope>NUCLEOTIDE SEQUENCE [LARGE SCALE GENOMIC DNA]</scope>
    <source>
        <strain evidence="4 5">Sj</strain>
    </source>
</reference>
<dbReference type="GO" id="GO:0006402">
    <property type="term" value="P:mRNA catabolic process"/>
    <property type="evidence" value="ECO:0007669"/>
    <property type="project" value="TreeGrafter"/>
</dbReference>
<dbReference type="EMBL" id="BDSG01000104">
    <property type="protein sequence ID" value="GBL11925.1"/>
    <property type="molecule type" value="Genomic_DNA"/>
</dbReference>
<organism evidence="4 5">
    <name type="scientific">Microcystis aeruginosa Sj</name>
    <dbReference type="NCBI Taxonomy" id="1979544"/>
    <lineage>
        <taxon>Bacteria</taxon>
        <taxon>Bacillati</taxon>
        <taxon>Cyanobacteriota</taxon>
        <taxon>Cyanophyceae</taxon>
        <taxon>Oscillatoriophycideae</taxon>
        <taxon>Chroococcales</taxon>
        <taxon>Microcystaceae</taxon>
        <taxon>Microcystis</taxon>
    </lineage>
</organism>
<dbReference type="InterPro" id="IPR003477">
    <property type="entry name" value="PemK-like"/>
</dbReference>
<dbReference type="GO" id="GO:0016787">
    <property type="term" value="F:hydrolase activity"/>
    <property type="evidence" value="ECO:0007669"/>
    <property type="project" value="UniProtKB-KW"/>
</dbReference>
<dbReference type="RefSeq" id="WP_172456295.1">
    <property type="nucleotide sequence ID" value="NZ_BDSG01000104.1"/>
</dbReference>
<dbReference type="GO" id="GO:0004521">
    <property type="term" value="F:RNA endonuclease activity"/>
    <property type="evidence" value="ECO:0007669"/>
    <property type="project" value="TreeGrafter"/>
</dbReference>
<name>A0A2Z6UQY1_MICAE</name>
<accession>A0A2Z6UQY1</accession>
<dbReference type="PANTHER" id="PTHR33988:SF2">
    <property type="entry name" value="ENDORIBONUCLEASE MAZF"/>
    <property type="match status" value="1"/>
</dbReference>
<evidence type="ECO:0000313" key="5">
    <source>
        <dbReference type="Proteomes" id="UP000248272"/>
    </source>
</evidence>
<dbReference type="Gene3D" id="2.30.30.110">
    <property type="match status" value="1"/>
</dbReference>
<dbReference type="InterPro" id="IPR011067">
    <property type="entry name" value="Plasmid_toxin/cell-grow_inhib"/>
</dbReference>
<dbReference type="EC" id="3.1.-.-" evidence="3"/>
<proteinExistence type="inferred from homology"/>
<comment type="similarity">
    <text evidence="1 3">Belongs to the PemK/MazF family.</text>
</comment>
<keyword evidence="2" id="KW-1277">Toxin-antitoxin system</keyword>
<sequence length="125" mass="13844">MTSLTINPELPKRGEIWLVNFDPTLGAEIKKLRPAVVISSDSVGKLPIKLIAPITDWKTYFSANFWHVKIEPNSINGLNKASAIDTLQLRGVDLQRFIRKLGSVSEITILEIVAAIATVIEFGLF</sequence>
<comment type="function">
    <text evidence="3">Toxic component of a type II toxin-antitoxin (TA) system.</text>
</comment>
<dbReference type="PIRSF" id="PIRSF033490">
    <property type="entry name" value="MazF"/>
    <property type="match status" value="1"/>
</dbReference>
<keyword evidence="3" id="KW-0540">Nuclease</keyword>
<dbReference type="GO" id="GO:0016075">
    <property type="term" value="P:rRNA catabolic process"/>
    <property type="evidence" value="ECO:0007669"/>
    <property type="project" value="TreeGrafter"/>
</dbReference>
<evidence type="ECO:0000256" key="2">
    <source>
        <dbReference type="ARBA" id="ARBA00022649"/>
    </source>
</evidence>
<protein>
    <recommendedName>
        <fullName evidence="3">mRNA interferase</fullName>
        <ecNumber evidence="3">3.1.-.-</ecNumber>
    </recommendedName>
</protein>
<dbReference type="Proteomes" id="UP000248272">
    <property type="component" value="Unassembled WGS sequence"/>
</dbReference>
<keyword evidence="3" id="KW-0255">Endonuclease</keyword>
<keyword evidence="3" id="KW-0378">Hydrolase</keyword>